<dbReference type="EMBL" id="JAXIOK010000005">
    <property type="protein sequence ID" value="KAK4770899.1"/>
    <property type="molecule type" value="Genomic_DNA"/>
</dbReference>
<protein>
    <submittedName>
        <fullName evidence="2">Uncharacterized protein</fullName>
    </submittedName>
</protein>
<name>A0AAN7QL60_9MYRT</name>
<feature type="compositionally biased region" description="Basic and acidic residues" evidence="1">
    <location>
        <begin position="208"/>
        <end position="218"/>
    </location>
</feature>
<sequence>MENSVKSGEPAPAPAPAPPPAGGGGGGDQEVGDGTVQCSEHRFKNTISSTSTSNSGGICAFCLQEKLGKLVSSSLPLQPVLPASCSSSPSPSFRSDVNGVYGGFCNSSVASSSSSSTGKRADSQLSGQRSKSRSRMIPFISSTTKKKKKKSSPSDIPSSFKRSKSTTSAPRRGTLLGTHQVEDNSPRSIKIGFWSSIFYITSSSKANDSVKNDRDNRSAKIKGPAASREEDNATGQSQRKVSRSRSAGCGSRSFSGDFFERISNGFGDCTLRRVESHREGSRKPSRSEGRRQRAAAHKQESMKERIKCSGIFSGFMLTTSSSSSSSSSSYWVCNDISKGVNSSNNSGRSGGGSNGRGLGRGRGSSSSNWSWAFASPMRAFTRPLKASQITRGEASNKSKKAAAPNLNSIPSLPVRS</sequence>
<comment type="caution">
    <text evidence="2">The sequence shown here is derived from an EMBL/GenBank/DDBJ whole genome shotgun (WGS) entry which is preliminary data.</text>
</comment>
<feature type="region of interest" description="Disordered" evidence="1">
    <location>
        <begin position="384"/>
        <end position="416"/>
    </location>
</feature>
<feature type="region of interest" description="Disordered" evidence="1">
    <location>
        <begin position="275"/>
        <end position="304"/>
    </location>
</feature>
<dbReference type="AlphaFoldDB" id="A0AAN7QL60"/>
<dbReference type="PANTHER" id="PTHR34460">
    <property type="entry name" value="VITELLOGENIN-LIKE PROTEIN"/>
    <property type="match status" value="1"/>
</dbReference>
<accession>A0AAN7QL60</accession>
<feature type="compositionally biased region" description="Pro residues" evidence="1">
    <location>
        <begin position="11"/>
        <end position="21"/>
    </location>
</feature>
<evidence type="ECO:0000313" key="3">
    <source>
        <dbReference type="Proteomes" id="UP001345219"/>
    </source>
</evidence>
<feature type="compositionally biased region" description="Gly residues" evidence="1">
    <location>
        <begin position="348"/>
        <end position="362"/>
    </location>
</feature>
<organism evidence="2 3">
    <name type="scientific">Trapa incisa</name>
    <dbReference type="NCBI Taxonomy" id="236973"/>
    <lineage>
        <taxon>Eukaryota</taxon>
        <taxon>Viridiplantae</taxon>
        <taxon>Streptophyta</taxon>
        <taxon>Embryophyta</taxon>
        <taxon>Tracheophyta</taxon>
        <taxon>Spermatophyta</taxon>
        <taxon>Magnoliopsida</taxon>
        <taxon>eudicotyledons</taxon>
        <taxon>Gunneridae</taxon>
        <taxon>Pentapetalae</taxon>
        <taxon>rosids</taxon>
        <taxon>malvids</taxon>
        <taxon>Myrtales</taxon>
        <taxon>Lythraceae</taxon>
        <taxon>Trapa</taxon>
    </lineage>
</organism>
<evidence type="ECO:0000256" key="1">
    <source>
        <dbReference type="SAM" id="MobiDB-lite"/>
    </source>
</evidence>
<keyword evidence="3" id="KW-1185">Reference proteome</keyword>
<feature type="region of interest" description="Disordered" evidence="1">
    <location>
        <begin position="341"/>
        <end position="365"/>
    </location>
</feature>
<reference evidence="2 3" key="1">
    <citation type="journal article" date="2023" name="Hortic Res">
        <title>Pangenome of water caltrop reveals structural variations and asymmetric subgenome divergence after allopolyploidization.</title>
        <authorList>
            <person name="Zhang X."/>
            <person name="Chen Y."/>
            <person name="Wang L."/>
            <person name="Yuan Y."/>
            <person name="Fang M."/>
            <person name="Shi L."/>
            <person name="Lu R."/>
            <person name="Comes H.P."/>
            <person name="Ma Y."/>
            <person name="Chen Y."/>
            <person name="Huang G."/>
            <person name="Zhou Y."/>
            <person name="Zheng Z."/>
            <person name="Qiu Y."/>
        </authorList>
    </citation>
    <scope>NUCLEOTIDE SEQUENCE [LARGE SCALE GENOMIC DNA]</scope>
    <source>
        <tissue evidence="2">Roots</tissue>
    </source>
</reference>
<feature type="region of interest" description="Disordered" evidence="1">
    <location>
        <begin position="108"/>
        <end position="181"/>
    </location>
</feature>
<feature type="region of interest" description="Disordered" evidence="1">
    <location>
        <begin position="205"/>
        <end position="250"/>
    </location>
</feature>
<feature type="region of interest" description="Disordered" evidence="1">
    <location>
        <begin position="1"/>
        <end position="39"/>
    </location>
</feature>
<proteinExistence type="predicted"/>
<evidence type="ECO:0000313" key="2">
    <source>
        <dbReference type="EMBL" id="KAK4770899.1"/>
    </source>
</evidence>
<gene>
    <name evidence="2" type="ORF">SAY87_031431</name>
</gene>
<dbReference type="PANTHER" id="PTHR34460:SF2">
    <property type="entry name" value="OS04G0405500 PROTEIN"/>
    <property type="match status" value="1"/>
</dbReference>
<dbReference type="Proteomes" id="UP001345219">
    <property type="component" value="Chromosome 24"/>
</dbReference>